<keyword evidence="7" id="KW-0378">Hydrolase</keyword>
<accession>A0ABR3XDV9</accession>
<dbReference type="InterPro" id="IPR037730">
    <property type="entry name" value="IMP2"/>
</dbReference>
<keyword evidence="10 11" id="KW-0472">Membrane</keyword>
<proteinExistence type="inferred from homology"/>
<organism evidence="13 14">
    <name type="scientific">Phialemonium thermophilum</name>
    <dbReference type="NCBI Taxonomy" id="223376"/>
    <lineage>
        <taxon>Eukaryota</taxon>
        <taxon>Fungi</taxon>
        <taxon>Dikarya</taxon>
        <taxon>Ascomycota</taxon>
        <taxon>Pezizomycotina</taxon>
        <taxon>Sordariomycetes</taxon>
        <taxon>Sordariomycetidae</taxon>
        <taxon>Cephalothecales</taxon>
        <taxon>Cephalothecaceae</taxon>
        <taxon>Phialemonium</taxon>
    </lineage>
</organism>
<dbReference type="PRINTS" id="PR00727">
    <property type="entry name" value="LEADERPTASE"/>
</dbReference>
<comment type="subcellular location">
    <subcellularLocation>
        <location evidence="1">Mitochondrion inner membrane</location>
        <topology evidence="1">Single-pass membrane protein</topology>
    </subcellularLocation>
</comment>
<evidence type="ECO:0000313" key="14">
    <source>
        <dbReference type="Proteomes" id="UP001586593"/>
    </source>
</evidence>
<evidence type="ECO:0000256" key="8">
    <source>
        <dbReference type="ARBA" id="ARBA00022989"/>
    </source>
</evidence>
<dbReference type="PANTHER" id="PTHR46041">
    <property type="entry name" value="MITOCHONDRIAL INNER MEMBRANE PROTEASE SUBUNIT 2"/>
    <property type="match status" value="1"/>
</dbReference>
<reference evidence="13 14" key="1">
    <citation type="journal article" date="2024" name="Commun. Biol.">
        <title>Comparative genomic analysis of thermophilic fungi reveals convergent evolutionary adaptations and gene losses.</title>
        <authorList>
            <person name="Steindorff A.S."/>
            <person name="Aguilar-Pontes M.V."/>
            <person name="Robinson A.J."/>
            <person name="Andreopoulos B."/>
            <person name="LaButti K."/>
            <person name="Kuo A."/>
            <person name="Mondo S."/>
            <person name="Riley R."/>
            <person name="Otillar R."/>
            <person name="Haridas S."/>
            <person name="Lipzen A."/>
            <person name="Grimwood J."/>
            <person name="Schmutz J."/>
            <person name="Clum A."/>
            <person name="Reid I.D."/>
            <person name="Moisan M.C."/>
            <person name="Butler G."/>
            <person name="Nguyen T.T.M."/>
            <person name="Dewar K."/>
            <person name="Conant G."/>
            <person name="Drula E."/>
            <person name="Henrissat B."/>
            <person name="Hansel C."/>
            <person name="Singer S."/>
            <person name="Hutchinson M.I."/>
            <person name="de Vries R.P."/>
            <person name="Natvig D.O."/>
            <person name="Powell A.J."/>
            <person name="Tsang A."/>
            <person name="Grigoriev I.V."/>
        </authorList>
    </citation>
    <scope>NUCLEOTIDE SEQUENCE [LARGE SCALE GENOMIC DNA]</scope>
    <source>
        <strain evidence="13 14">ATCC 24622</strain>
    </source>
</reference>
<evidence type="ECO:0000256" key="7">
    <source>
        <dbReference type="ARBA" id="ARBA00022801"/>
    </source>
</evidence>
<protein>
    <recommendedName>
        <fullName evidence="3">Mitochondrial inner membrane protease subunit 2</fullName>
    </recommendedName>
</protein>
<comment type="caution">
    <text evidence="13">The sequence shown here is derived from an EMBL/GenBank/DDBJ whole genome shotgun (WGS) entry which is preliminary data.</text>
</comment>
<keyword evidence="9" id="KW-0496">Mitochondrion</keyword>
<evidence type="ECO:0000256" key="1">
    <source>
        <dbReference type="ARBA" id="ARBA00004434"/>
    </source>
</evidence>
<evidence type="ECO:0000256" key="3">
    <source>
        <dbReference type="ARBA" id="ARBA00013650"/>
    </source>
</evidence>
<keyword evidence="4" id="KW-0645">Protease</keyword>
<dbReference type="PANTHER" id="PTHR46041:SF2">
    <property type="entry name" value="MITOCHONDRIAL INNER MEMBRANE PROTEASE SUBUNIT 2"/>
    <property type="match status" value="1"/>
</dbReference>
<evidence type="ECO:0000256" key="10">
    <source>
        <dbReference type="ARBA" id="ARBA00023136"/>
    </source>
</evidence>
<evidence type="ECO:0000259" key="12">
    <source>
        <dbReference type="Pfam" id="PF10502"/>
    </source>
</evidence>
<name>A0ABR3XDV9_9PEZI</name>
<dbReference type="InterPro" id="IPR019533">
    <property type="entry name" value="Peptidase_S26"/>
</dbReference>
<dbReference type="Pfam" id="PF10502">
    <property type="entry name" value="Peptidase_S26"/>
    <property type="match status" value="1"/>
</dbReference>
<feature type="transmembrane region" description="Helical" evidence="11">
    <location>
        <begin position="20"/>
        <end position="39"/>
    </location>
</feature>
<keyword evidence="5 11" id="KW-0812">Transmembrane</keyword>
<dbReference type="CDD" id="cd06530">
    <property type="entry name" value="S26_SPase_I"/>
    <property type="match status" value="1"/>
</dbReference>
<dbReference type="SUPFAM" id="SSF51306">
    <property type="entry name" value="LexA/Signal peptidase"/>
    <property type="match status" value="1"/>
</dbReference>
<feature type="domain" description="Peptidase S26" evidence="12">
    <location>
        <begin position="31"/>
        <end position="112"/>
    </location>
</feature>
<evidence type="ECO:0000256" key="11">
    <source>
        <dbReference type="SAM" id="Phobius"/>
    </source>
</evidence>
<evidence type="ECO:0000313" key="13">
    <source>
        <dbReference type="EMBL" id="KAL1873808.1"/>
    </source>
</evidence>
<evidence type="ECO:0000256" key="5">
    <source>
        <dbReference type="ARBA" id="ARBA00022692"/>
    </source>
</evidence>
<evidence type="ECO:0000256" key="6">
    <source>
        <dbReference type="ARBA" id="ARBA00022792"/>
    </source>
</evidence>
<comment type="similarity">
    <text evidence="2">Belongs to the peptidase S26 family. IMP2 subfamily.</text>
</comment>
<keyword evidence="14" id="KW-1185">Reference proteome</keyword>
<keyword evidence="8 11" id="KW-1133">Transmembrane helix</keyword>
<evidence type="ECO:0000256" key="2">
    <source>
        <dbReference type="ARBA" id="ARBA00007066"/>
    </source>
</evidence>
<dbReference type="Gene3D" id="2.10.109.10">
    <property type="entry name" value="Umud Fragment, subunit A"/>
    <property type="match status" value="1"/>
</dbReference>
<dbReference type="InterPro" id="IPR000223">
    <property type="entry name" value="Pept_S26A_signal_pept_1"/>
</dbReference>
<evidence type="ECO:0000256" key="4">
    <source>
        <dbReference type="ARBA" id="ARBA00022670"/>
    </source>
</evidence>
<keyword evidence="6" id="KW-0999">Mitochondrion inner membrane</keyword>
<gene>
    <name evidence="13" type="ORF">VTK73DRAFT_771</name>
</gene>
<dbReference type="InterPro" id="IPR036286">
    <property type="entry name" value="LexA/Signal_pep-like_sf"/>
</dbReference>
<dbReference type="Proteomes" id="UP001586593">
    <property type="component" value="Unassembled WGS sequence"/>
</dbReference>
<sequence length="185" mass="21223">MALGSLWARARSRPVFLRQFSAYLFGIATWVPAIIWFNANVAELTVINGPSMYPFLNEGYNESLRRDLVLNYKLYAQENLARGMIVTFKSPLDPEKIVVKRIVGTEGDVVPTRKPYPHAFIRVPPGHVWVEGDSPDERMTMDSNTYGPISARLVTGRITHILLPWKKAGRVKWWEHQDRMGRVWA</sequence>
<evidence type="ECO:0000256" key="9">
    <source>
        <dbReference type="ARBA" id="ARBA00023128"/>
    </source>
</evidence>
<dbReference type="EMBL" id="JAZHXJ010000117">
    <property type="protein sequence ID" value="KAL1873808.1"/>
    <property type="molecule type" value="Genomic_DNA"/>
</dbReference>